<keyword evidence="9" id="KW-1185">Reference proteome</keyword>
<dbReference type="InterPro" id="IPR013762">
    <property type="entry name" value="Integrase-like_cat_sf"/>
</dbReference>
<dbReference type="PANTHER" id="PTHR30629">
    <property type="entry name" value="PROPHAGE INTEGRASE"/>
    <property type="match status" value="1"/>
</dbReference>
<dbReference type="InterPro" id="IPR050808">
    <property type="entry name" value="Phage_Integrase"/>
</dbReference>
<feature type="domain" description="Tyr recombinase" evidence="6">
    <location>
        <begin position="201"/>
        <end position="378"/>
    </location>
</feature>
<dbReference type="Pfam" id="PF00589">
    <property type="entry name" value="Phage_integrase"/>
    <property type="match status" value="1"/>
</dbReference>
<name>A0ABT3WDL5_9PROT</name>
<dbReference type="EMBL" id="JANIDV010000002">
    <property type="protein sequence ID" value="MCX5616350.1"/>
    <property type="molecule type" value="Genomic_DNA"/>
</dbReference>
<evidence type="ECO:0000256" key="5">
    <source>
        <dbReference type="PROSITE-ProRule" id="PRU01248"/>
    </source>
</evidence>
<proteinExistence type="inferred from homology"/>
<evidence type="ECO:0000256" key="2">
    <source>
        <dbReference type="ARBA" id="ARBA00022908"/>
    </source>
</evidence>
<dbReference type="InterPro" id="IPR002104">
    <property type="entry name" value="Integrase_catalytic"/>
</dbReference>
<dbReference type="Gene3D" id="1.10.443.10">
    <property type="entry name" value="Intergrase catalytic core"/>
    <property type="match status" value="1"/>
</dbReference>
<evidence type="ECO:0000313" key="8">
    <source>
        <dbReference type="EMBL" id="MCX5616350.1"/>
    </source>
</evidence>
<dbReference type="PROSITE" id="PS51898">
    <property type="entry name" value="TYR_RECOMBINASE"/>
    <property type="match status" value="1"/>
</dbReference>
<dbReference type="InterPro" id="IPR044068">
    <property type="entry name" value="CB"/>
</dbReference>
<evidence type="ECO:0000256" key="1">
    <source>
        <dbReference type="ARBA" id="ARBA00008857"/>
    </source>
</evidence>
<keyword evidence="3 5" id="KW-0238">DNA-binding</keyword>
<dbReference type="InterPro" id="IPR011010">
    <property type="entry name" value="DNA_brk_join_enz"/>
</dbReference>
<comment type="caution">
    <text evidence="8">The sequence shown here is derived from an EMBL/GenBank/DDBJ whole genome shotgun (WGS) entry which is preliminary data.</text>
</comment>
<evidence type="ECO:0000313" key="9">
    <source>
        <dbReference type="Proteomes" id="UP001165633"/>
    </source>
</evidence>
<evidence type="ECO:0000256" key="4">
    <source>
        <dbReference type="ARBA" id="ARBA00023172"/>
    </source>
</evidence>
<organism evidence="8 9">
    <name type="scientific">Bombella dulcis</name>
    <dbReference type="NCBI Taxonomy" id="2967339"/>
    <lineage>
        <taxon>Bacteria</taxon>
        <taxon>Pseudomonadati</taxon>
        <taxon>Pseudomonadota</taxon>
        <taxon>Alphaproteobacteria</taxon>
        <taxon>Acetobacterales</taxon>
        <taxon>Acetobacteraceae</taxon>
        <taxon>Bombella</taxon>
    </lineage>
</organism>
<accession>A0ABT3WDL5</accession>
<dbReference type="Proteomes" id="UP001165633">
    <property type="component" value="Unassembled WGS sequence"/>
</dbReference>
<dbReference type="Pfam" id="PF13356">
    <property type="entry name" value="Arm-DNA-bind_3"/>
    <property type="match status" value="1"/>
</dbReference>
<dbReference type="InterPro" id="IPR010998">
    <property type="entry name" value="Integrase_recombinase_N"/>
</dbReference>
<sequence length="400" mass="44667">MLTDISVKRLKPREKPYRKADSGGLAIRVLPNGTKLWQFRYRVGGKENTFSIGPYPEVSLAQARTARDEAKAELRANRDPNITKKQEKAAAAGVKNRLQSVGEDWLEANTGRWTPKHAGQVRSTLEKFVWPKLGNVPVAEITPPMILAVVRSIEQKAAIETSRRVLQRIKSLFTHAIAHGLTDNNPAANLSSVLAPVVHQRRPAITELPGLYQLFADVQSHPAQPTTLLALRFLALTGVRPGEVCGALWSEIDGDVWKIPAERMKMKRAHVVPLSRQALEVLEVLRELTGKAPYLFPSRYNVNNPMSGNTLGYCLNRAGYQGVHCPHGFRSSLSTIMNSRRPQDGAFIELILAHEKNDKIAAAYNRAQHIEERRAILQEWADLISEGIGRPRHLIKVRAR</sequence>
<evidence type="ECO:0000259" key="6">
    <source>
        <dbReference type="PROSITE" id="PS51898"/>
    </source>
</evidence>
<dbReference type="InterPro" id="IPR053876">
    <property type="entry name" value="Phage_int_M"/>
</dbReference>
<protein>
    <submittedName>
        <fullName evidence="8">Integrase arm-type DNA-binding domain-containing protein</fullName>
    </submittedName>
</protein>
<dbReference type="PANTHER" id="PTHR30629:SF2">
    <property type="entry name" value="PROPHAGE INTEGRASE INTS-RELATED"/>
    <property type="match status" value="1"/>
</dbReference>
<reference evidence="8" key="1">
    <citation type="submission" date="2022-07" db="EMBL/GenBank/DDBJ databases">
        <title>Bombella genomes.</title>
        <authorList>
            <person name="Harer L."/>
            <person name="Styblova S."/>
            <person name="Ehrmann M."/>
        </authorList>
    </citation>
    <scope>NUCLEOTIDE SEQUENCE</scope>
    <source>
        <strain evidence="8">TMW 2.2559</strain>
    </source>
</reference>
<gene>
    <name evidence="8" type="ORF">NQF87_05095</name>
</gene>
<feature type="domain" description="Core-binding (CB)" evidence="7">
    <location>
        <begin position="96"/>
        <end position="177"/>
    </location>
</feature>
<dbReference type="InterPro" id="IPR038488">
    <property type="entry name" value="Integrase_DNA-bd_sf"/>
</dbReference>
<dbReference type="Gene3D" id="1.10.150.130">
    <property type="match status" value="1"/>
</dbReference>
<dbReference type="InterPro" id="IPR025166">
    <property type="entry name" value="Integrase_DNA_bind_dom"/>
</dbReference>
<dbReference type="RefSeq" id="WP_266127332.1">
    <property type="nucleotide sequence ID" value="NZ_JANIDV010000002.1"/>
</dbReference>
<dbReference type="SUPFAM" id="SSF56349">
    <property type="entry name" value="DNA breaking-rejoining enzymes"/>
    <property type="match status" value="1"/>
</dbReference>
<dbReference type="Gene3D" id="3.30.160.390">
    <property type="entry name" value="Integrase, DNA-binding domain"/>
    <property type="match status" value="1"/>
</dbReference>
<dbReference type="GO" id="GO:0003677">
    <property type="term" value="F:DNA binding"/>
    <property type="evidence" value="ECO:0007669"/>
    <property type="project" value="UniProtKB-KW"/>
</dbReference>
<dbReference type="Pfam" id="PF22022">
    <property type="entry name" value="Phage_int_M"/>
    <property type="match status" value="1"/>
</dbReference>
<keyword evidence="2" id="KW-0229">DNA integration</keyword>
<dbReference type="PROSITE" id="PS51900">
    <property type="entry name" value="CB"/>
    <property type="match status" value="1"/>
</dbReference>
<comment type="similarity">
    <text evidence="1">Belongs to the 'phage' integrase family.</text>
</comment>
<keyword evidence="4" id="KW-0233">DNA recombination</keyword>
<dbReference type="CDD" id="cd00801">
    <property type="entry name" value="INT_P4_C"/>
    <property type="match status" value="1"/>
</dbReference>
<evidence type="ECO:0000259" key="7">
    <source>
        <dbReference type="PROSITE" id="PS51900"/>
    </source>
</evidence>
<evidence type="ECO:0000256" key="3">
    <source>
        <dbReference type="ARBA" id="ARBA00023125"/>
    </source>
</evidence>